<name>A0A815GX14_ADIRI</name>
<comment type="caution">
    <text evidence="3">The sequence shown here is derived from an EMBL/GenBank/DDBJ whole genome shotgun (WGS) entry which is preliminary data.</text>
</comment>
<accession>A0A815GX14</accession>
<dbReference type="AlphaFoldDB" id="A0A815GX14"/>
<gene>
    <name evidence="3" type="ORF">EDS130_LOCUS32902</name>
    <name evidence="4" type="ORF">XAT740_LOCUS41609</name>
</gene>
<protein>
    <submittedName>
        <fullName evidence="3">Uncharacterized protein</fullName>
    </submittedName>
</protein>
<evidence type="ECO:0000313" key="3">
    <source>
        <dbReference type="EMBL" id="CAF1344066.1"/>
    </source>
</evidence>
<reference evidence="3" key="1">
    <citation type="submission" date="2021-02" db="EMBL/GenBank/DDBJ databases">
        <authorList>
            <person name="Nowell W R."/>
        </authorList>
    </citation>
    <scope>NUCLEOTIDE SEQUENCE</scope>
</reference>
<evidence type="ECO:0000256" key="1">
    <source>
        <dbReference type="SAM" id="MobiDB-lite"/>
    </source>
</evidence>
<keyword evidence="2" id="KW-1133">Transmembrane helix</keyword>
<dbReference type="OrthoDB" id="10015045at2759"/>
<feature type="compositionally biased region" description="Basic and acidic residues" evidence="1">
    <location>
        <begin position="62"/>
        <end position="77"/>
    </location>
</feature>
<keyword evidence="2" id="KW-0812">Transmembrane</keyword>
<keyword evidence="2" id="KW-0472">Membrane</keyword>
<sequence>MYGLNVRQRKCCSLVKKLGNFCGSVVVKNPSTLKNVTTTPIVDLPSSIYTNITEKPLSTSDIKQDESNEENSTEKTPSESPSDDKNEETDTPVVPKTHIGHLENERVILYVYGKYLTSDTKSNVVLITILTTTVIASVALVGFQACFLANVTVYDDGPCRTYGIMDCFYGSNHTYFQCTPDKSISLSYFKSATCFRWIGRLPDALGAVAQVFIRFLLFVFQQRLGVATGIHRVMEKTVGVYRVTRPCRCCGHRLCFHFGVLNLQLYERP</sequence>
<dbReference type="EMBL" id="CAJNOJ010000256">
    <property type="protein sequence ID" value="CAF1344066.1"/>
    <property type="molecule type" value="Genomic_DNA"/>
</dbReference>
<feature type="transmembrane region" description="Helical" evidence="2">
    <location>
        <begin position="124"/>
        <end position="143"/>
    </location>
</feature>
<evidence type="ECO:0000313" key="6">
    <source>
        <dbReference type="Proteomes" id="UP000663852"/>
    </source>
</evidence>
<evidence type="ECO:0000313" key="5">
    <source>
        <dbReference type="Proteomes" id="UP000663828"/>
    </source>
</evidence>
<dbReference type="Proteomes" id="UP000663828">
    <property type="component" value="Unassembled WGS sequence"/>
</dbReference>
<evidence type="ECO:0000256" key="2">
    <source>
        <dbReference type="SAM" id="Phobius"/>
    </source>
</evidence>
<feature type="region of interest" description="Disordered" evidence="1">
    <location>
        <begin position="59"/>
        <end position="96"/>
    </location>
</feature>
<dbReference type="Proteomes" id="UP000663852">
    <property type="component" value="Unassembled WGS sequence"/>
</dbReference>
<organism evidence="3 6">
    <name type="scientific">Adineta ricciae</name>
    <name type="common">Rotifer</name>
    <dbReference type="NCBI Taxonomy" id="249248"/>
    <lineage>
        <taxon>Eukaryota</taxon>
        <taxon>Metazoa</taxon>
        <taxon>Spiralia</taxon>
        <taxon>Gnathifera</taxon>
        <taxon>Rotifera</taxon>
        <taxon>Eurotatoria</taxon>
        <taxon>Bdelloidea</taxon>
        <taxon>Adinetida</taxon>
        <taxon>Adinetidae</taxon>
        <taxon>Adineta</taxon>
    </lineage>
</organism>
<proteinExistence type="predicted"/>
<evidence type="ECO:0000313" key="4">
    <source>
        <dbReference type="EMBL" id="CAF1532946.1"/>
    </source>
</evidence>
<dbReference type="EMBL" id="CAJNOR010004881">
    <property type="protein sequence ID" value="CAF1532946.1"/>
    <property type="molecule type" value="Genomic_DNA"/>
</dbReference>
<keyword evidence="5" id="KW-1185">Reference proteome</keyword>